<dbReference type="InterPro" id="IPR012347">
    <property type="entry name" value="Ferritin-like"/>
</dbReference>
<dbReference type="InterPro" id="IPR005183">
    <property type="entry name" value="DUF305_CopM-like"/>
</dbReference>
<accession>A0A3E3EFI9</accession>
<organism evidence="3 4">
    <name type="scientific">Thomasclavelia ramosa</name>
    <dbReference type="NCBI Taxonomy" id="1547"/>
    <lineage>
        <taxon>Bacteria</taxon>
        <taxon>Bacillati</taxon>
        <taxon>Bacillota</taxon>
        <taxon>Erysipelotrichia</taxon>
        <taxon>Erysipelotrichales</taxon>
        <taxon>Coprobacillaceae</taxon>
        <taxon>Thomasclavelia</taxon>
    </lineage>
</organism>
<evidence type="ECO:0000259" key="1">
    <source>
        <dbReference type="Pfam" id="PF03713"/>
    </source>
</evidence>
<dbReference type="AlphaFoldDB" id="A0A3E3EFI9"/>
<dbReference type="Gene3D" id="1.20.1260.10">
    <property type="match status" value="1"/>
</dbReference>
<feature type="domain" description="DUF305" evidence="1">
    <location>
        <begin position="41"/>
        <end position="184"/>
    </location>
</feature>
<evidence type="ECO:0000313" key="4">
    <source>
        <dbReference type="Proteomes" id="UP000261032"/>
    </source>
</evidence>
<dbReference type="PANTHER" id="PTHR36933">
    <property type="entry name" value="SLL0788 PROTEIN"/>
    <property type="match status" value="1"/>
</dbReference>
<reference evidence="2" key="2">
    <citation type="submission" date="2023-01" db="EMBL/GenBank/DDBJ databases">
        <title>Human gut microbiome strain richness.</title>
        <authorList>
            <person name="Chen-Liaw A."/>
        </authorList>
    </citation>
    <scope>NUCLEOTIDE SEQUENCE</scope>
    <source>
        <strain evidence="2">1001217st2_G6_1001217B_191108</strain>
    </source>
</reference>
<protein>
    <submittedName>
        <fullName evidence="3">DUF305 domain-containing protein</fullName>
    </submittedName>
</protein>
<sequence>MENLYCYEQKLQSYLDEYHCILNQMINKMTSVELSCSISYNFMVQMIPHHRAAILMSCNLLKYTKNEALQNIAFNIIKEQTRSIENMRRILCDCQNQTNSQEQLYDYQNRLDIIVGTMFTKMAEPSCSNDIDVNFINEMIPHHEGAIAMAKTTLEYPICSELKTILQAIITSQSNGVRQLKTVLEDITC</sequence>
<dbReference type="Pfam" id="PF03713">
    <property type="entry name" value="DUF305"/>
    <property type="match status" value="1"/>
</dbReference>
<proteinExistence type="predicted"/>
<evidence type="ECO:0000313" key="3">
    <source>
        <dbReference type="EMBL" id="RGD86664.1"/>
    </source>
</evidence>
<dbReference type="Proteomes" id="UP001211987">
    <property type="component" value="Unassembled WGS sequence"/>
</dbReference>
<dbReference type="PANTHER" id="PTHR36933:SF1">
    <property type="entry name" value="SLL0788 PROTEIN"/>
    <property type="match status" value="1"/>
</dbReference>
<dbReference type="EMBL" id="JAQLKE010000001">
    <property type="protein sequence ID" value="MDB7082237.1"/>
    <property type="molecule type" value="Genomic_DNA"/>
</dbReference>
<dbReference type="Proteomes" id="UP000261032">
    <property type="component" value="Unassembled WGS sequence"/>
</dbReference>
<dbReference type="GeneID" id="64195362"/>
<reference evidence="3 4" key="1">
    <citation type="submission" date="2018-08" db="EMBL/GenBank/DDBJ databases">
        <title>A genome reference for cultivated species of the human gut microbiota.</title>
        <authorList>
            <person name="Zou Y."/>
            <person name="Xue W."/>
            <person name="Luo G."/>
        </authorList>
    </citation>
    <scope>NUCLEOTIDE SEQUENCE [LARGE SCALE GENOMIC DNA]</scope>
    <source>
        <strain evidence="3 4">OM06-4</strain>
    </source>
</reference>
<dbReference type="EMBL" id="QUSL01000004">
    <property type="protein sequence ID" value="RGD86664.1"/>
    <property type="molecule type" value="Genomic_DNA"/>
</dbReference>
<comment type="caution">
    <text evidence="3">The sequence shown here is derived from an EMBL/GenBank/DDBJ whole genome shotgun (WGS) entry which is preliminary data.</text>
</comment>
<evidence type="ECO:0000313" key="2">
    <source>
        <dbReference type="EMBL" id="MDB7082237.1"/>
    </source>
</evidence>
<dbReference type="RefSeq" id="WP_003536666.1">
    <property type="nucleotide sequence ID" value="NZ_AP031443.1"/>
</dbReference>
<name>A0A3E3EFI9_9FIRM</name>
<gene>
    <name evidence="3" type="ORF">DXB93_03905</name>
    <name evidence="2" type="ORF">PM738_00355</name>
</gene>